<evidence type="ECO:0000256" key="1">
    <source>
        <dbReference type="SAM" id="Phobius"/>
    </source>
</evidence>
<sequence>MDKQDKIFSATHKFIFLVIFFIMLFVGNVWLLHNKTQGVELFDELNHRLSVLTTDIVRLEYVLDISVITKNYEDKRGGAITTDIDNIDKSFKDLARPDYAGLFKGEMEFIDVRDSMIADWKDIYSELKRLNKVRTEEELMLIHNVVDMNTFILSENSSRLKGFVQERKNIELERRADMLLLALGLSFLAAFAAILFFFIKMVFPFERFFGEVITFLKNGARGKMSENFPGDLRKVSHEINVACEKNMISVLNTDRRLKQLETEVCAKVGKLNALNSVAMMLASSLSQYEIFMVAVSEVLSAVGAEAGMVYIKEGDMLKLKVSKGFSETFFYKAEDVPLGEKFAGSELAREPVVFMSLDRYPEGNLKEVLLAEGIRSVVSTPILNENNVVGFFDIAFKGEELDMDRHLAFLKAISSNIGVAVGYSQLFSREHENSTFLERVIQQIPFGLAVFDVDGLCVMANSAFKNLVGGDLNTDFVGNYNIFSDDEFVRQGLSTFVKNSYNGRIMNFGAEYKSSYLGVERVASFKIMSFPLYDAAGNIKQVALCFDPVKGL</sequence>
<proteinExistence type="predicted"/>
<accession>A0A3B0V6E1</accession>
<dbReference type="SUPFAM" id="SSF55781">
    <property type="entry name" value="GAF domain-like"/>
    <property type="match status" value="1"/>
</dbReference>
<evidence type="ECO:0000259" key="2">
    <source>
        <dbReference type="Pfam" id="PF13185"/>
    </source>
</evidence>
<dbReference type="InterPro" id="IPR029016">
    <property type="entry name" value="GAF-like_dom_sf"/>
</dbReference>
<gene>
    <name evidence="3" type="ORF">MNBD_DELTA02-833</name>
</gene>
<keyword evidence="1" id="KW-0472">Membrane</keyword>
<feature type="transmembrane region" description="Helical" evidence="1">
    <location>
        <begin position="178"/>
        <end position="199"/>
    </location>
</feature>
<dbReference type="EMBL" id="UOEZ01000084">
    <property type="protein sequence ID" value="VAW39145.1"/>
    <property type="molecule type" value="Genomic_DNA"/>
</dbReference>
<feature type="transmembrane region" description="Helical" evidence="1">
    <location>
        <begin position="14"/>
        <end position="32"/>
    </location>
</feature>
<name>A0A3B0V6E1_9ZZZZ</name>
<keyword evidence="1" id="KW-0812">Transmembrane</keyword>
<dbReference type="Gene3D" id="3.30.450.20">
    <property type="entry name" value="PAS domain"/>
    <property type="match status" value="1"/>
</dbReference>
<reference evidence="3" key="1">
    <citation type="submission" date="2018-06" db="EMBL/GenBank/DDBJ databases">
        <authorList>
            <person name="Zhirakovskaya E."/>
        </authorList>
    </citation>
    <scope>NUCLEOTIDE SEQUENCE</scope>
</reference>
<keyword evidence="1" id="KW-1133">Transmembrane helix</keyword>
<feature type="domain" description="GAF" evidence="2">
    <location>
        <begin position="289"/>
        <end position="421"/>
    </location>
</feature>
<dbReference type="Gene3D" id="3.30.450.40">
    <property type="match status" value="1"/>
</dbReference>
<protein>
    <recommendedName>
        <fullName evidence="2">GAF domain-containing protein</fullName>
    </recommendedName>
</protein>
<organism evidence="3">
    <name type="scientific">hydrothermal vent metagenome</name>
    <dbReference type="NCBI Taxonomy" id="652676"/>
    <lineage>
        <taxon>unclassified sequences</taxon>
        <taxon>metagenomes</taxon>
        <taxon>ecological metagenomes</taxon>
    </lineage>
</organism>
<evidence type="ECO:0000313" key="3">
    <source>
        <dbReference type="EMBL" id="VAW39145.1"/>
    </source>
</evidence>
<dbReference type="AlphaFoldDB" id="A0A3B0V6E1"/>
<dbReference type="Pfam" id="PF13185">
    <property type="entry name" value="GAF_2"/>
    <property type="match status" value="1"/>
</dbReference>
<dbReference type="InterPro" id="IPR003018">
    <property type="entry name" value="GAF"/>
</dbReference>